<dbReference type="InterPro" id="IPR036388">
    <property type="entry name" value="WH-like_DNA-bd_sf"/>
</dbReference>
<evidence type="ECO:0000313" key="3">
    <source>
        <dbReference type="Proteomes" id="UP001595699"/>
    </source>
</evidence>
<dbReference type="Gene3D" id="1.10.10.10">
    <property type="entry name" value="Winged helix-like DNA-binding domain superfamily/Winged helix DNA-binding domain"/>
    <property type="match status" value="1"/>
</dbReference>
<name>A0ABV7YKF6_9ACTN</name>
<comment type="caution">
    <text evidence="2">The sequence shown here is derived from an EMBL/GenBank/DDBJ whole genome shotgun (WGS) entry which is preliminary data.</text>
</comment>
<feature type="domain" description="HTH marR-type" evidence="1">
    <location>
        <begin position="1"/>
        <end position="146"/>
    </location>
</feature>
<dbReference type="RefSeq" id="WP_205116664.1">
    <property type="nucleotide sequence ID" value="NZ_JAFBCM010000001.1"/>
</dbReference>
<dbReference type="InterPro" id="IPR039422">
    <property type="entry name" value="MarR/SlyA-like"/>
</dbReference>
<evidence type="ECO:0000313" key="2">
    <source>
        <dbReference type="EMBL" id="MFC3765527.1"/>
    </source>
</evidence>
<dbReference type="PANTHER" id="PTHR33164">
    <property type="entry name" value="TRANSCRIPTIONAL REGULATOR, MARR FAMILY"/>
    <property type="match status" value="1"/>
</dbReference>
<keyword evidence="3" id="KW-1185">Reference proteome</keyword>
<dbReference type="Pfam" id="PF12802">
    <property type="entry name" value="MarR_2"/>
    <property type="match status" value="1"/>
</dbReference>
<dbReference type="InterPro" id="IPR000835">
    <property type="entry name" value="HTH_MarR-typ"/>
</dbReference>
<dbReference type="SMART" id="SM00347">
    <property type="entry name" value="HTH_MARR"/>
    <property type="match status" value="1"/>
</dbReference>
<organism evidence="2 3">
    <name type="scientific">Tenggerimyces flavus</name>
    <dbReference type="NCBI Taxonomy" id="1708749"/>
    <lineage>
        <taxon>Bacteria</taxon>
        <taxon>Bacillati</taxon>
        <taxon>Actinomycetota</taxon>
        <taxon>Actinomycetes</taxon>
        <taxon>Propionibacteriales</taxon>
        <taxon>Nocardioidaceae</taxon>
        <taxon>Tenggerimyces</taxon>
    </lineage>
</organism>
<proteinExistence type="predicted"/>
<accession>A0ABV7YKF6</accession>
<sequence>MAVRWLDDSEQQTWRAFIFAQRMLFEQLDRELQRDAGMPHAYYILLAVLSEQPGRRLRMSELAEILGSSRSRTSHAVARLEEWGWIERVADPSDGRGQVAQLTPKGYAAVDAAAPGHVEGVRKHLFDQLTPTQVRQLRRISESIVAHLNSMD</sequence>
<dbReference type="PRINTS" id="PR00598">
    <property type="entry name" value="HTHMARR"/>
</dbReference>
<dbReference type="EMBL" id="JBHRZH010000041">
    <property type="protein sequence ID" value="MFC3765527.1"/>
    <property type="molecule type" value="Genomic_DNA"/>
</dbReference>
<evidence type="ECO:0000259" key="1">
    <source>
        <dbReference type="PROSITE" id="PS50995"/>
    </source>
</evidence>
<reference evidence="3" key="1">
    <citation type="journal article" date="2019" name="Int. J. Syst. Evol. Microbiol.">
        <title>The Global Catalogue of Microorganisms (GCM) 10K type strain sequencing project: providing services to taxonomists for standard genome sequencing and annotation.</title>
        <authorList>
            <consortium name="The Broad Institute Genomics Platform"/>
            <consortium name="The Broad Institute Genome Sequencing Center for Infectious Disease"/>
            <person name="Wu L."/>
            <person name="Ma J."/>
        </authorList>
    </citation>
    <scope>NUCLEOTIDE SEQUENCE [LARGE SCALE GENOMIC DNA]</scope>
    <source>
        <strain evidence="3">CGMCC 4.7241</strain>
    </source>
</reference>
<dbReference type="Proteomes" id="UP001595699">
    <property type="component" value="Unassembled WGS sequence"/>
</dbReference>
<dbReference type="PANTHER" id="PTHR33164:SF99">
    <property type="entry name" value="MARR FAMILY REGULATORY PROTEIN"/>
    <property type="match status" value="1"/>
</dbReference>
<gene>
    <name evidence="2" type="ORF">ACFOUW_32165</name>
</gene>
<dbReference type="InterPro" id="IPR036390">
    <property type="entry name" value="WH_DNA-bd_sf"/>
</dbReference>
<dbReference type="PROSITE" id="PS50995">
    <property type="entry name" value="HTH_MARR_2"/>
    <property type="match status" value="1"/>
</dbReference>
<dbReference type="SUPFAM" id="SSF46785">
    <property type="entry name" value="Winged helix' DNA-binding domain"/>
    <property type="match status" value="1"/>
</dbReference>
<protein>
    <submittedName>
        <fullName evidence="2">MarR family winged helix-turn-helix transcriptional regulator</fullName>
    </submittedName>
</protein>